<organism evidence="2 3">
    <name type="scientific">Calothrix parasitica NIES-267</name>
    <dbReference type="NCBI Taxonomy" id="1973488"/>
    <lineage>
        <taxon>Bacteria</taxon>
        <taxon>Bacillati</taxon>
        <taxon>Cyanobacteriota</taxon>
        <taxon>Cyanophyceae</taxon>
        <taxon>Nostocales</taxon>
        <taxon>Calotrichaceae</taxon>
        <taxon>Calothrix</taxon>
    </lineage>
</organism>
<dbReference type="EMBL" id="AP018227">
    <property type="protein sequence ID" value="BAY82913.1"/>
    <property type="molecule type" value="Genomic_DNA"/>
</dbReference>
<dbReference type="Gene3D" id="3.30.160.250">
    <property type="match status" value="1"/>
</dbReference>
<dbReference type="InterPro" id="IPR031807">
    <property type="entry name" value="HicB-like"/>
</dbReference>
<dbReference type="AlphaFoldDB" id="A0A1Z4LNY8"/>
<dbReference type="PANTHER" id="PTHR34504">
    <property type="entry name" value="ANTITOXIN HICB"/>
    <property type="match status" value="1"/>
</dbReference>
<dbReference type="Proteomes" id="UP000218418">
    <property type="component" value="Chromosome"/>
</dbReference>
<reference evidence="2 3" key="1">
    <citation type="submission" date="2017-06" db="EMBL/GenBank/DDBJ databases">
        <title>Genome sequencing of cyanobaciteial culture collection at National Institute for Environmental Studies (NIES).</title>
        <authorList>
            <person name="Hirose Y."/>
            <person name="Shimura Y."/>
            <person name="Fujisawa T."/>
            <person name="Nakamura Y."/>
            <person name="Kawachi M."/>
        </authorList>
    </citation>
    <scope>NUCLEOTIDE SEQUENCE [LARGE SCALE GENOMIC DNA]</scope>
    <source>
        <strain evidence="2 3">NIES-267</strain>
    </source>
</reference>
<dbReference type="SUPFAM" id="SSF143100">
    <property type="entry name" value="TTHA1013/TTHA0281-like"/>
    <property type="match status" value="1"/>
</dbReference>
<dbReference type="InterPro" id="IPR051404">
    <property type="entry name" value="TA_system_antitoxin"/>
</dbReference>
<accession>A0A1Z4LNY8</accession>
<evidence type="ECO:0000313" key="3">
    <source>
        <dbReference type="Proteomes" id="UP000218418"/>
    </source>
</evidence>
<feature type="domain" description="HicB-like antitoxin of toxin-antitoxin system" evidence="1">
    <location>
        <begin position="7"/>
        <end position="66"/>
    </location>
</feature>
<name>A0A1Z4LNY8_9CYAN</name>
<dbReference type="PANTHER" id="PTHR34504:SF2">
    <property type="entry name" value="UPF0150 PROTEIN SSL0259"/>
    <property type="match status" value="1"/>
</dbReference>
<gene>
    <name evidence="2" type="ORF">NIES267_23990</name>
</gene>
<evidence type="ECO:0000259" key="1">
    <source>
        <dbReference type="Pfam" id="PF15919"/>
    </source>
</evidence>
<evidence type="ECO:0000313" key="2">
    <source>
        <dbReference type="EMBL" id="BAY82913.1"/>
    </source>
</evidence>
<dbReference type="InterPro" id="IPR035069">
    <property type="entry name" value="TTHA1013/TTHA0281-like"/>
</dbReference>
<keyword evidence="3" id="KW-1185">Reference proteome</keyword>
<sequence length="72" mass="8272">MYIKLYYKIIIYYSQEGEAFIAEVPELPGCAADGETYQEALQNVEIVMQEWIETARELGRDIPQPKRGLMSA</sequence>
<protein>
    <recommendedName>
        <fullName evidence="1">HicB-like antitoxin of toxin-antitoxin system domain-containing protein</fullName>
    </recommendedName>
</protein>
<dbReference type="Pfam" id="PF15919">
    <property type="entry name" value="HicB_lk_antitox"/>
    <property type="match status" value="1"/>
</dbReference>
<proteinExistence type="predicted"/>